<dbReference type="GO" id="GO:0003924">
    <property type="term" value="F:GTPase activity"/>
    <property type="evidence" value="ECO:0007669"/>
    <property type="project" value="InterPro"/>
</dbReference>
<dbReference type="PROSITE" id="PS51419">
    <property type="entry name" value="RAB"/>
    <property type="match status" value="1"/>
</dbReference>
<feature type="domain" description="U-box" evidence="4">
    <location>
        <begin position="2"/>
        <end position="76"/>
    </location>
</feature>
<dbReference type="Gene3D" id="3.30.40.10">
    <property type="entry name" value="Zinc/RING finger domain, C3HC4 (zinc finger)"/>
    <property type="match status" value="1"/>
</dbReference>
<dbReference type="InterPro" id="IPR001806">
    <property type="entry name" value="Small_GTPase"/>
</dbReference>
<dbReference type="PANTHER" id="PTHR47978">
    <property type="match status" value="1"/>
</dbReference>
<dbReference type="Gene3D" id="3.40.50.300">
    <property type="entry name" value="P-loop containing nucleotide triphosphate hydrolases"/>
    <property type="match status" value="1"/>
</dbReference>
<dbReference type="Pfam" id="PF00071">
    <property type="entry name" value="Ras"/>
    <property type="match status" value="1"/>
</dbReference>
<dbReference type="CDD" id="cd16655">
    <property type="entry name" value="RING-Ubox_WDSUB1-like"/>
    <property type="match status" value="1"/>
</dbReference>
<keyword evidence="2" id="KW-0547">Nucleotide-binding</keyword>
<dbReference type="NCBIfam" id="TIGR00231">
    <property type="entry name" value="small_GTP"/>
    <property type="match status" value="1"/>
</dbReference>
<dbReference type="SMART" id="SM00504">
    <property type="entry name" value="Ubox"/>
    <property type="match status" value="1"/>
</dbReference>
<evidence type="ECO:0000256" key="3">
    <source>
        <dbReference type="SAM" id="MobiDB-lite"/>
    </source>
</evidence>
<dbReference type="CDD" id="cd00154">
    <property type="entry name" value="Rab"/>
    <property type="match status" value="1"/>
</dbReference>
<dbReference type="SUPFAM" id="SSF52540">
    <property type="entry name" value="P-loop containing nucleoside triphosphate hydrolases"/>
    <property type="match status" value="1"/>
</dbReference>
<dbReference type="Pfam" id="PF04564">
    <property type="entry name" value="U-box"/>
    <property type="match status" value="1"/>
</dbReference>
<dbReference type="PROSITE" id="PS51698">
    <property type="entry name" value="U_BOX"/>
    <property type="match status" value="1"/>
</dbReference>
<evidence type="ECO:0000256" key="1">
    <source>
        <dbReference type="ARBA" id="ARBA00006270"/>
    </source>
</evidence>
<comment type="similarity">
    <text evidence="1">Belongs to the small GTPase superfamily. Rab family.</text>
</comment>
<dbReference type="GO" id="GO:0005525">
    <property type="term" value="F:GTP binding"/>
    <property type="evidence" value="ECO:0007669"/>
    <property type="project" value="InterPro"/>
</dbReference>
<dbReference type="InterPro" id="IPR013083">
    <property type="entry name" value="Znf_RING/FYVE/PHD"/>
</dbReference>
<evidence type="ECO:0000259" key="4">
    <source>
        <dbReference type="PROSITE" id="PS51698"/>
    </source>
</evidence>
<organism evidence="5 6">
    <name type="scientific">Adineta ricciae</name>
    <name type="common">Rotifer</name>
    <dbReference type="NCBI Taxonomy" id="249248"/>
    <lineage>
        <taxon>Eukaryota</taxon>
        <taxon>Metazoa</taxon>
        <taxon>Spiralia</taxon>
        <taxon>Gnathifera</taxon>
        <taxon>Rotifera</taxon>
        <taxon>Eurotatoria</taxon>
        <taxon>Bdelloidea</taxon>
        <taxon>Adinetida</taxon>
        <taxon>Adinetidae</taxon>
        <taxon>Adineta</taxon>
    </lineage>
</organism>
<dbReference type="SMART" id="SM00175">
    <property type="entry name" value="RAB"/>
    <property type="match status" value="1"/>
</dbReference>
<dbReference type="EMBL" id="CAJNOR010000714">
    <property type="protein sequence ID" value="CAF0989296.1"/>
    <property type="molecule type" value="Genomic_DNA"/>
</dbReference>
<proteinExistence type="inferred from homology"/>
<dbReference type="SUPFAM" id="SSF57850">
    <property type="entry name" value="RING/U-box"/>
    <property type="match status" value="1"/>
</dbReference>
<protein>
    <recommendedName>
        <fullName evidence="4">U-box domain-containing protein</fullName>
    </recommendedName>
</protein>
<evidence type="ECO:0000313" key="5">
    <source>
        <dbReference type="EMBL" id="CAF0989296.1"/>
    </source>
</evidence>
<sequence>METPRDFLCPISLAVMEMPVILIEDGRSYEKCQIERWLSTNNTSPMTGKVLINEGFILNISLKNAIEEFREKQEKAQHCELLSRELVIKPGGLPEEFQDKKYPQLRIKICMLGDRSVGKTTIVRYLQFPTRFRKDQYSTTIGPDMIALHLDDLFQERYAVSITVVDLPGNMRYTNVWTDQYRCHGAIFVCDVSQPETLKDVIDGWYPKFKQHHSTGCQSVLLCHKTDLSEDPEDQIFKDAEQFATENDISLFHTSAVTEKNIQAMFNQLVLCILASRSLLDQLKKNGSNTTIDRQNRRGSIQLRPPVKKPKKETGCC</sequence>
<dbReference type="InterPro" id="IPR003613">
    <property type="entry name" value="Ubox_domain"/>
</dbReference>
<dbReference type="PRINTS" id="PR00449">
    <property type="entry name" value="RASTRNSFRMNG"/>
</dbReference>
<dbReference type="AlphaFoldDB" id="A0A814FYN5"/>
<dbReference type="Proteomes" id="UP000663828">
    <property type="component" value="Unassembled WGS sequence"/>
</dbReference>
<evidence type="ECO:0000256" key="2">
    <source>
        <dbReference type="ARBA" id="ARBA00022741"/>
    </source>
</evidence>
<dbReference type="GO" id="GO:0016567">
    <property type="term" value="P:protein ubiquitination"/>
    <property type="evidence" value="ECO:0007669"/>
    <property type="project" value="InterPro"/>
</dbReference>
<comment type="caution">
    <text evidence="5">The sequence shown here is derived from an EMBL/GenBank/DDBJ whole genome shotgun (WGS) entry which is preliminary data.</text>
</comment>
<evidence type="ECO:0000313" key="6">
    <source>
        <dbReference type="Proteomes" id="UP000663828"/>
    </source>
</evidence>
<keyword evidence="6" id="KW-1185">Reference proteome</keyword>
<name>A0A814FYN5_ADIRI</name>
<reference evidence="5" key="1">
    <citation type="submission" date="2021-02" db="EMBL/GenBank/DDBJ databases">
        <authorList>
            <person name="Nowell W R."/>
        </authorList>
    </citation>
    <scope>NUCLEOTIDE SEQUENCE</scope>
</reference>
<dbReference type="InterPro" id="IPR005225">
    <property type="entry name" value="Small_GTP-bd"/>
</dbReference>
<gene>
    <name evidence="5" type="ORF">XAT740_LOCUS12608</name>
</gene>
<dbReference type="GO" id="GO:0004842">
    <property type="term" value="F:ubiquitin-protein transferase activity"/>
    <property type="evidence" value="ECO:0007669"/>
    <property type="project" value="InterPro"/>
</dbReference>
<accession>A0A814FYN5</accession>
<dbReference type="InterPro" id="IPR027417">
    <property type="entry name" value="P-loop_NTPase"/>
</dbReference>
<feature type="region of interest" description="Disordered" evidence="3">
    <location>
        <begin position="288"/>
        <end position="317"/>
    </location>
</feature>